<evidence type="ECO:0000313" key="2">
    <source>
        <dbReference type="EMBL" id="VCX39161.1"/>
    </source>
</evidence>
<proteinExistence type="predicted"/>
<feature type="compositionally biased region" description="Basic and acidic residues" evidence="1">
    <location>
        <begin position="22"/>
        <end position="35"/>
    </location>
</feature>
<accession>A0A9X9Q8G3</accession>
<dbReference type="Proteomes" id="UP000269945">
    <property type="component" value="Unassembled WGS sequence"/>
</dbReference>
<comment type="caution">
    <text evidence="2">The sequence shown here is derived from an EMBL/GenBank/DDBJ whole genome shotgun (WGS) entry which is preliminary data.</text>
</comment>
<organism evidence="2 3">
    <name type="scientific">Gulo gulo</name>
    <name type="common">Wolverine</name>
    <name type="synonym">Gluton</name>
    <dbReference type="NCBI Taxonomy" id="48420"/>
    <lineage>
        <taxon>Eukaryota</taxon>
        <taxon>Metazoa</taxon>
        <taxon>Chordata</taxon>
        <taxon>Craniata</taxon>
        <taxon>Vertebrata</taxon>
        <taxon>Euteleostomi</taxon>
        <taxon>Mammalia</taxon>
        <taxon>Eutheria</taxon>
        <taxon>Laurasiatheria</taxon>
        <taxon>Carnivora</taxon>
        <taxon>Caniformia</taxon>
        <taxon>Musteloidea</taxon>
        <taxon>Mustelidae</taxon>
        <taxon>Guloninae</taxon>
        <taxon>Gulo</taxon>
    </lineage>
</organism>
<evidence type="ECO:0000256" key="1">
    <source>
        <dbReference type="SAM" id="MobiDB-lite"/>
    </source>
</evidence>
<protein>
    <submittedName>
        <fullName evidence="2">Uncharacterized protein</fullName>
    </submittedName>
</protein>
<sequence>MKGTARHHLPFENGLILEHQKARETGTGKIQRRDPLGQNVPPGTAF</sequence>
<dbReference type="EMBL" id="CYRY02044285">
    <property type="protein sequence ID" value="VCX39161.1"/>
    <property type="molecule type" value="Genomic_DNA"/>
</dbReference>
<evidence type="ECO:0000313" key="3">
    <source>
        <dbReference type="Proteomes" id="UP000269945"/>
    </source>
</evidence>
<gene>
    <name evidence="2" type="ORF">BN2614_LOCUS3</name>
</gene>
<reference evidence="2 3" key="1">
    <citation type="submission" date="2018-10" db="EMBL/GenBank/DDBJ databases">
        <authorList>
            <person name="Ekblom R."/>
            <person name="Jareborg N."/>
        </authorList>
    </citation>
    <scope>NUCLEOTIDE SEQUENCE [LARGE SCALE GENOMIC DNA]</scope>
    <source>
        <tissue evidence="2">Muscle</tissue>
    </source>
</reference>
<name>A0A9X9Q8G3_GULGU</name>
<keyword evidence="3" id="KW-1185">Reference proteome</keyword>
<feature type="region of interest" description="Disordered" evidence="1">
    <location>
        <begin position="22"/>
        <end position="46"/>
    </location>
</feature>
<dbReference type="AlphaFoldDB" id="A0A9X9Q8G3"/>